<evidence type="ECO:0000313" key="3">
    <source>
        <dbReference type="EMBL" id="KAF9550793.1"/>
    </source>
</evidence>
<feature type="signal peptide" evidence="2">
    <location>
        <begin position="1"/>
        <end position="23"/>
    </location>
</feature>
<keyword evidence="2" id="KW-0732">Signal</keyword>
<dbReference type="AlphaFoldDB" id="A0A9P6FHA1"/>
<reference evidence="3" key="1">
    <citation type="journal article" date="2020" name="Fungal Divers.">
        <title>Resolving the Mortierellaceae phylogeny through synthesis of multi-gene phylogenetics and phylogenomics.</title>
        <authorList>
            <person name="Vandepol N."/>
            <person name="Liber J."/>
            <person name="Desiro A."/>
            <person name="Na H."/>
            <person name="Kennedy M."/>
            <person name="Barry K."/>
            <person name="Grigoriev I.V."/>
            <person name="Miller A.N."/>
            <person name="O'Donnell K."/>
            <person name="Stajich J.E."/>
            <person name="Bonito G."/>
        </authorList>
    </citation>
    <scope>NUCLEOTIDE SEQUENCE</scope>
    <source>
        <strain evidence="3">NRRL 2591</strain>
    </source>
</reference>
<name>A0A9P6FHA1_9FUNG</name>
<dbReference type="Proteomes" id="UP000723463">
    <property type="component" value="Unassembled WGS sequence"/>
</dbReference>
<organism evidence="3 4">
    <name type="scientific">Mortierella hygrophila</name>
    <dbReference type="NCBI Taxonomy" id="979708"/>
    <lineage>
        <taxon>Eukaryota</taxon>
        <taxon>Fungi</taxon>
        <taxon>Fungi incertae sedis</taxon>
        <taxon>Mucoromycota</taxon>
        <taxon>Mortierellomycotina</taxon>
        <taxon>Mortierellomycetes</taxon>
        <taxon>Mortierellales</taxon>
        <taxon>Mortierellaceae</taxon>
        <taxon>Mortierella</taxon>
    </lineage>
</organism>
<evidence type="ECO:0000313" key="4">
    <source>
        <dbReference type="Proteomes" id="UP000723463"/>
    </source>
</evidence>
<protein>
    <submittedName>
        <fullName evidence="3">Uncharacterized protein</fullName>
    </submittedName>
</protein>
<evidence type="ECO:0000256" key="2">
    <source>
        <dbReference type="SAM" id="SignalP"/>
    </source>
</evidence>
<feature type="chain" id="PRO_5040463910" evidence="2">
    <location>
        <begin position="24"/>
        <end position="256"/>
    </location>
</feature>
<comment type="caution">
    <text evidence="3">The sequence shown here is derived from an EMBL/GenBank/DDBJ whole genome shotgun (WGS) entry which is preliminary data.</text>
</comment>
<feature type="region of interest" description="Disordered" evidence="1">
    <location>
        <begin position="45"/>
        <end position="85"/>
    </location>
</feature>
<sequence length="256" mass="27067">MRSNMKIILAAVLFALIANLAMAAKHTTTTTTTLHKKATTTTKKATTTTKKATTTTKKATTTTKKATTTTKKATTTTKKATTTTTTKKPTTTVTKATTTTTAKPTATPVMGQTAVILSATDYCIFLPPKYGGDIAANEDRAVAFCTKANLPGAPNAQVLPAGFIKSSHYVVNTQKGYVQITGRIDRSKYGLSSKDGGGQYDLKAPVGSKMNGYNSFVQLTEPDAQIFCIRACTTKADCPVNKSTYGCEKVLGGDYS</sequence>
<gene>
    <name evidence="3" type="ORF">EC957_011340</name>
</gene>
<accession>A0A9P6FHA1</accession>
<dbReference type="EMBL" id="JAAAXW010000008">
    <property type="protein sequence ID" value="KAF9550793.1"/>
    <property type="molecule type" value="Genomic_DNA"/>
</dbReference>
<evidence type="ECO:0000256" key="1">
    <source>
        <dbReference type="SAM" id="MobiDB-lite"/>
    </source>
</evidence>
<proteinExistence type="predicted"/>
<keyword evidence="4" id="KW-1185">Reference proteome</keyword>